<dbReference type="NCBIfam" id="TIGR04183">
    <property type="entry name" value="Por_Secre_tail"/>
    <property type="match status" value="1"/>
</dbReference>
<name>A0ABT3PJ82_9BACT</name>
<dbReference type="Pfam" id="PF18962">
    <property type="entry name" value="Por_Secre_tail"/>
    <property type="match status" value="1"/>
</dbReference>
<dbReference type="InterPro" id="IPR015943">
    <property type="entry name" value="WD40/YVTN_repeat-like_dom_sf"/>
</dbReference>
<feature type="domain" description="Secretion system C-terminal sorting" evidence="1">
    <location>
        <begin position="978"/>
        <end position="1048"/>
    </location>
</feature>
<dbReference type="PANTHER" id="PTHR43739">
    <property type="entry name" value="XYLOGLUCANASE (EUROFUNG)"/>
    <property type="match status" value="1"/>
</dbReference>
<proteinExistence type="predicted"/>
<dbReference type="PANTHER" id="PTHR43739:SF5">
    <property type="entry name" value="EXO-ALPHA-SIALIDASE"/>
    <property type="match status" value="1"/>
</dbReference>
<keyword evidence="3" id="KW-1185">Reference proteome</keyword>
<dbReference type="Proteomes" id="UP001207918">
    <property type="component" value="Unassembled WGS sequence"/>
</dbReference>
<comment type="caution">
    <text evidence="2">The sequence shown here is derived from an EMBL/GenBank/DDBJ whole genome shotgun (WGS) entry which is preliminary data.</text>
</comment>
<evidence type="ECO:0000313" key="2">
    <source>
        <dbReference type="EMBL" id="MCW9705997.1"/>
    </source>
</evidence>
<dbReference type="InterPro" id="IPR026444">
    <property type="entry name" value="Secre_tail"/>
</dbReference>
<accession>A0ABT3PJ82</accession>
<sequence>MNKYATKRLLILAGVSLLLVLGGLFYFHSSSPKDISLLSAKNENYEAKLSELDKMDRIEKKEARADYFFRLMRDPATNAIPENIRNRELDFARSLPSIQQLRSRAKAKNPSFQAVEYSWSSAGPFDLGGRTRALAADQRNPDILLAGGVSGGMWKSTNRGLSWQLRTPDLPNLSVTSVAQDPLNPDTWYYASGEVLGNSASATGAAYYGEGIYKSTDNGDSWSLLPQTNSSDISGLVAPFNTVSRIIVSPTTGSVFASSTGFGIYKSTDGETFSGPILGTAGEQLFTDVAVASDGTLGAVISEAAFDDQQSTNPNTTNHTPGIFISTNDGSVWIDITPKDFPTTHRRSVLTFAPSNPDILYVLTLKGANNNTNQGISFFKINISDPSNPIAEDRSANLPDFRDNSGDGSGYMEMQGGYNMTVAVKPDDEDYVFVGGTNLFRSTDGFASVPAGGYDETNTSLKNEFWIGGYNKGNTFAQYPKHHPDQHRVVFPEPVDNPNLMMSGHDGGLSYTSDVSASSVAWVNRDDNYVTSQFYTSALPETSGDNRIMGGTQDNGTPLFQAGQPQSEPTVDISSGDGGYSFFTEENLFVSQQNGTVLRWTNDFSQLAYVYPSEADGQLFIHPYEIDPNDANIMYYPENDHLWRNTSLSDIPNSNSSSGASEGWEELPNLTVGNGYIISTLETSIVPANVLFLGGYSPSREPVIKHIRNAHTTSSEITDISLPSEPSLSGAYIKDIAVNPANINEILVVLSNYNIVGLYRTTDGGENWTAVEGNLTGNENNPGPSLRAATIIPAEAGVLYLLATSTGLYSTQSPDGSNTQWGQEAQNVVGNVVTEHLSMRISDGDVAAGTHGRGMLSGNFEGIINIPDLPTIQLDSGEDAKQPGEQVVIRALNFSFSPTLTDNEVMLIDTFEDQTQETPAEVIETNGSELTLRIPRDATLPNAPDNEVQLSIKVGDTAPPSIPFTVLPPNRFSLNQNFPNPFRGTTNISFDVAMDSEITLIIYSINGQKVQSPIHEQTFNAGTYNQQIDLSNLASGVYIFRIIAKSGGQTQIESKKMTLIK</sequence>
<dbReference type="SUPFAM" id="SSF110296">
    <property type="entry name" value="Oligoxyloglucan reducing end-specific cellobiohydrolase"/>
    <property type="match status" value="2"/>
</dbReference>
<gene>
    <name evidence="2" type="ORF">J6I44_04000</name>
</gene>
<dbReference type="InterPro" id="IPR052025">
    <property type="entry name" value="Xyloglucanase_GH74"/>
</dbReference>
<protein>
    <submittedName>
        <fullName evidence="2">T9SS type A sorting domain-containing protein</fullName>
    </submittedName>
</protein>
<dbReference type="RefSeq" id="WP_265764695.1">
    <property type="nucleotide sequence ID" value="NZ_JAGGJA010000002.1"/>
</dbReference>
<dbReference type="CDD" id="cd15482">
    <property type="entry name" value="Sialidase_non-viral"/>
    <property type="match status" value="1"/>
</dbReference>
<evidence type="ECO:0000313" key="3">
    <source>
        <dbReference type="Proteomes" id="UP001207918"/>
    </source>
</evidence>
<dbReference type="Gene3D" id="2.130.10.10">
    <property type="entry name" value="YVTN repeat-like/Quinoprotein amine dehydrogenase"/>
    <property type="match status" value="3"/>
</dbReference>
<dbReference type="EMBL" id="JAGGJA010000002">
    <property type="protein sequence ID" value="MCW9705997.1"/>
    <property type="molecule type" value="Genomic_DNA"/>
</dbReference>
<organism evidence="2 3">
    <name type="scientific">Fodinibius salsisoli</name>
    <dbReference type="NCBI Taxonomy" id="2820877"/>
    <lineage>
        <taxon>Bacteria</taxon>
        <taxon>Pseudomonadati</taxon>
        <taxon>Balneolota</taxon>
        <taxon>Balneolia</taxon>
        <taxon>Balneolales</taxon>
        <taxon>Balneolaceae</taxon>
        <taxon>Fodinibius</taxon>
    </lineage>
</organism>
<reference evidence="2 3" key="1">
    <citation type="submission" date="2021-03" db="EMBL/GenBank/DDBJ databases">
        <title>Aliifodinibius sp. nov., a new bacterium isolated from saline soil.</title>
        <authorList>
            <person name="Galisteo C."/>
            <person name="De La Haba R."/>
            <person name="Sanchez-Porro C."/>
            <person name="Ventosa A."/>
        </authorList>
    </citation>
    <scope>NUCLEOTIDE SEQUENCE [LARGE SCALE GENOMIC DNA]</scope>
    <source>
        <strain evidence="2 3">1BSP15-2V2</strain>
    </source>
</reference>
<evidence type="ECO:0000259" key="1">
    <source>
        <dbReference type="Pfam" id="PF18962"/>
    </source>
</evidence>